<proteinExistence type="inferred from homology"/>
<organism evidence="5 6">
    <name type="scientific">Botryosphaeria dothidea</name>
    <dbReference type="NCBI Taxonomy" id="55169"/>
    <lineage>
        <taxon>Eukaryota</taxon>
        <taxon>Fungi</taxon>
        <taxon>Dikarya</taxon>
        <taxon>Ascomycota</taxon>
        <taxon>Pezizomycotina</taxon>
        <taxon>Dothideomycetes</taxon>
        <taxon>Dothideomycetes incertae sedis</taxon>
        <taxon>Botryosphaeriales</taxon>
        <taxon>Botryosphaeriaceae</taxon>
        <taxon>Botryosphaeria</taxon>
    </lineage>
</organism>
<comment type="similarity">
    <text evidence="1 4">Belongs to the short-chain dehydrogenases/reductases (SDR) family.</text>
</comment>
<evidence type="ECO:0000256" key="1">
    <source>
        <dbReference type="ARBA" id="ARBA00006484"/>
    </source>
</evidence>
<comment type="caution">
    <text evidence="5">The sequence shown here is derived from an EMBL/GenBank/DDBJ whole genome shotgun (WGS) entry which is preliminary data.</text>
</comment>
<dbReference type="PANTHER" id="PTHR43963">
    <property type="entry name" value="CARBONYL REDUCTASE 1-RELATED"/>
    <property type="match status" value="1"/>
</dbReference>
<dbReference type="Proteomes" id="UP000572817">
    <property type="component" value="Unassembled WGS sequence"/>
</dbReference>
<evidence type="ECO:0000313" key="5">
    <source>
        <dbReference type="EMBL" id="KAF4304811.1"/>
    </source>
</evidence>
<evidence type="ECO:0008006" key="7">
    <source>
        <dbReference type="Google" id="ProtNLM"/>
    </source>
</evidence>
<dbReference type="Pfam" id="PF00106">
    <property type="entry name" value="adh_short"/>
    <property type="match status" value="1"/>
</dbReference>
<keyword evidence="2" id="KW-0521">NADP</keyword>
<accession>A0A8H4N3N6</accession>
<dbReference type="AlphaFoldDB" id="A0A8H4N3N6"/>
<keyword evidence="3" id="KW-0560">Oxidoreductase</keyword>
<protein>
    <recommendedName>
        <fullName evidence="7">NAD(P)-binding protein</fullName>
    </recommendedName>
</protein>
<evidence type="ECO:0000256" key="3">
    <source>
        <dbReference type="ARBA" id="ARBA00023002"/>
    </source>
</evidence>
<dbReference type="EMBL" id="WWBZ02000051">
    <property type="protein sequence ID" value="KAF4304811.1"/>
    <property type="molecule type" value="Genomic_DNA"/>
</dbReference>
<keyword evidence="6" id="KW-1185">Reference proteome</keyword>
<reference evidence="5" key="1">
    <citation type="submission" date="2020-04" db="EMBL/GenBank/DDBJ databases">
        <title>Genome Assembly and Annotation of Botryosphaeria dothidea sdau 11-99, a Latent Pathogen of Apple Fruit Ring Rot in China.</title>
        <authorList>
            <person name="Yu C."/>
            <person name="Diao Y."/>
            <person name="Lu Q."/>
            <person name="Zhao J."/>
            <person name="Cui S."/>
            <person name="Peng C."/>
            <person name="He B."/>
            <person name="Liu H."/>
        </authorList>
    </citation>
    <scope>NUCLEOTIDE SEQUENCE [LARGE SCALE GENOMIC DNA]</scope>
    <source>
        <strain evidence="5">Sdau11-99</strain>
    </source>
</reference>
<evidence type="ECO:0000313" key="6">
    <source>
        <dbReference type="Proteomes" id="UP000572817"/>
    </source>
</evidence>
<gene>
    <name evidence="5" type="ORF">GTA08_BOTSDO08456</name>
</gene>
<sequence length="347" mass="36114">MPPQTRIAAVTGANKGIGLAIGAPLHPAPHTTPPPPFLIIITIPQSQPRPSSALTPTKKKKKVRNLALAYPASALARDNAPLLIYLTARSAPRGLAALEALHADPSLASAKVLARDGGPVSLAFQPLDVGDAASIDAFAAQLRAAHGRVDVLVNNAGVAMDGFGAAVARGTLRTNYWGAVRAMLAVLPLVRAARTGRVVNVASAAGALGKYSDGLRERFRDAAEAAAGTGEEVVAPTDAIMREFEEGVEAGDHEKKGFPSAAYAVSKAGLIGATRAVGLWEKSEAEKEGRPVRAVNSCCPGWVNTDMTKGKGTRSVDEGAKTPVFLALGDLDGVVGEFWRDEKVVEW</sequence>
<dbReference type="InterPro" id="IPR002347">
    <property type="entry name" value="SDR_fam"/>
</dbReference>
<evidence type="ECO:0000256" key="2">
    <source>
        <dbReference type="ARBA" id="ARBA00022857"/>
    </source>
</evidence>
<dbReference type="InterPro" id="IPR036291">
    <property type="entry name" value="NAD(P)-bd_dom_sf"/>
</dbReference>
<evidence type="ECO:0000256" key="4">
    <source>
        <dbReference type="RuleBase" id="RU000363"/>
    </source>
</evidence>
<dbReference type="SUPFAM" id="SSF51735">
    <property type="entry name" value="NAD(P)-binding Rossmann-fold domains"/>
    <property type="match status" value="1"/>
</dbReference>
<name>A0A8H4N3N6_9PEZI</name>
<dbReference type="PRINTS" id="PR00081">
    <property type="entry name" value="GDHRDH"/>
</dbReference>
<dbReference type="PANTHER" id="PTHR43963:SF6">
    <property type="entry name" value="CHAIN DEHYDROGENASE FAMILY PROTEIN, PUTATIVE (AFU_ORTHOLOGUE AFUA_3G15350)-RELATED"/>
    <property type="match status" value="1"/>
</dbReference>
<dbReference type="GO" id="GO:0016491">
    <property type="term" value="F:oxidoreductase activity"/>
    <property type="evidence" value="ECO:0007669"/>
    <property type="project" value="UniProtKB-KW"/>
</dbReference>
<dbReference type="PRINTS" id="PR00080">
    <property type="entry name" value="SDRFAMILY"/>
</dbReference>
<dbReference type="Gene3D" id="3.40.50.720">
    <property type="entry name" value="NAD(P)-binding Rossmann-like Domain"/>
    <property type="match status" value="1"/>
</dbReference>
<dbReference type="OrthoDB" id="1933717at2759"/>